<comment type="caution">
    <text evidence="2">The sequence shown here is derived from an EMBL/GenBank/DDBJ whole genome shotgun (WGS) entry which is preliminary data.</text>
</comment>
<feature type="compositionally biased region" description="Basic and acidic residues" evidence="1">
    <location>
        <begin position="206"/>
        <end position="215"/>
    </location>
</feature>
<sequence>MRRRTGRRISCLLRLEINALGSLLARRRIRTTSLPTTIPIARFFGTSECFGVYCYYKHPKCPQEKDCTGLECTYEHSSSRPTLLRRLLACEAENNSVEQKETNVPPREEVNKKAKTMRCTFFPQCAKSDDECDFIHPRIKCTRFPSCPGVCCYYLHGACPDDGTCANIRCAYEHEVTLPSLRRMQYTKQNGTIPSRPARARSVSRPRREPRDVRGRSQSRARGVAEKSPSPGRKEHHDPAMDSFGLPDLPAGPSGVYRDDITFESIEARFNQLQLKY</sequence>
<dbReference type="EMBL" id="BTRK01000005">
    <property type="protein sequence ID" value="GMR51766.1"/>
    <property type="molecule type" value="Genomic_DNA"/>
</dbReference>
<dbReference type="Gene3D" id="4.10.1000.40">
    <property type="match status" value="1"/>
</dbReference>
<gene>
    <name evidence="2" type="ORF">PMAYCL1PPCAC_21961</name>
</gene>
<evidence type="ECO:0000313" key="2">
    <source>
        <dbReference type="EMBL" id="GMR51766.1"/>
    </source>
</evidence>
<keyword evidence="3" id="KW-1185">Reference proteome</keyword>
<feature type="region of interest" description="Disordered" evidence="1">
    <location>
        <begin position="184"/>
        <end position="251"/>
    </location>
</feature>
<dbReference type="Proteomes" id="UP001328107">
    <property type="component" value="Unassembled WGS sequence"/>
</dbReference>
<evidence type="ECO:0000256" key="1">
    <source>
        <dbReference type="SAM" id="MobiDB-lite"/>
    </source>
</evidence>
<accession>A0AAN5I5W0</accession>
<dbReference type="AlphaFoldDB" id="A0AAN5I5W0"/>
<evidence type="ECO:0000313" key="3">
    <source>
        <dbReference type="Proteomes" id="UP001328107"/>
    </source>
</evidence>
<name>A0AAN5I5W0_9BILA</name>
<protein>
    <recommendedName>
        <fullName evidence="4">Zinc finger CCCH domain-containing protein 14</fullName>
    </recommendedName>
</protein>
<organism evidence="2 3">
    <name type="scientific">Pristionchus mayeri</name>
    <dbReference type="NCBI Taxonomy" id="1317129"/>
    <lineage>
        <taxon>Eukaryota</taxon>
        <taxon>Metazoa</taxon>
        <taxon>Ecdysozoa</taxon>
        <taxon>Nematoda</taxon>
        <taxon>Chromadorea</taxon>
        <taxon>Rhabditida</taxon>
        <taxon>Rhabditina</taxon>
        <taxon>Diplogasteromorpha</taxon>
        <taxon>Diplogasteroidea</taxon>
        <taxon>Neodiplogasteridae</taxon>
        <taxon>Pristionchus</taxon>
    </lineage>
</organism>
<proteinExistence type="predicted"/>
<reference evidence="3" key="1">
    <citation type="submission" date="2022-10" db="EMBL/GenBank/DDBJ databases">
        <title>Genome assembly of Pristionchus species.</title>
        <authorList>
            <person name="Yoshida K."/>
            <person name="Sommer R.J."/>
        </authorList>
    </citation>
    <scope>NUCLEOTIDE SEQUENCE [LARGE SCALE GENOMIC DNA]</scope>
    <source>
        <strain evidence="3">RS5460</strain>
    </source>
</reference>
<evidence type="ECO:0008006" key="4">
    <source>
        <dbReference type="Google" id="ProtNLM"/>
    </source>
</evidence>